<comment type="caution">
    <text evidence="2">The sequence shown here is derived from an EMBL/GenBank/DDBJ whole genome shotgun (WGS) entry which is preliminary data.</text>
</comment>
<protein>
    <submittedName>
        <fullName evidence="2">Uncharacterized protein</fullName>
    </submittedName>
</protein>
<reference evidence="2 3" key="1">
    <citation type="submission" date="2023-03" db="EMBL/GenBank/DDBJ databases">
        <title>High recombination rates correlate with genetic variation in Cardiocondyla obscurior ants.</title>
        <authorList>
            <person name="Errbii M."/>
        </authorList>
    </citation>
    <scope>NUCLEOTIDE SEQUENCE [LARGE SCALE GENOMIC DNA]</scope>
    <source>
        <strain evidence="2">Alpha-2009</strain>
        <tissue evidence="2">Whole body</tissue>
    </source>
</reference>
<accession>A0AAW2F4I7</accession>
<sequence length="188" mass="21131">MIRSRPPGFPPDFLGIEGIRAYCIGPLGDGIRPRSAGAPEEFEERIYDLTLFLLLLHELYARDGEGERSGCQAHAKRRSRLQQRSRPPRVPQGKESVSGRERSMPEEQLQEKVWTSSKKRPEYRKELWGGTAPAQVEGARSISDATAKVFAAEYSPPFLSLHGYSANWEVQKAEETMNALFSPSEVQV</sequence>
<evidence type="ECO:0000256" key="1">
    <source>
        <dbReference type="SAM" id="MobiDB-lite"/>
    </source>
</evidence>
<organism evidence="2 3">
    <name type="scientific">Cardiocondyla obscurior</name>
    <dbReference type="NCBI Taxonomy" id="286306"/>
    <lineage>
        <taxon>Eukaryota</taxon>
        <taxon>Metazoa</taxon>
        <taxon>Ecdysozoa</taxon>
        <taxon>Arthropoda</taxon>
        <taxon>Hexapoda</taxon>
        <taxon>Insecta</taxon>
        <taxon>Pterygota</taxon>
        <taxon>Neoptera</taxon>
        <taxon>Endopterygota</taxon>
        <taxon>Hymenoptera</taxon>
        <taxon>Apocrita</taxon>
        <taxon>Aculeata</taxon>
        <taxon>Formicoidea</taxon>
        <taxon>Formicidae</taxon>
        <taxon>Myrmicinae</taxon>
        <taxon>Cardiocondyla</taxon>
    </lineage>
</organism>
<evidence type="ECO:0000313" key="2">
    <source>
        <dbReference type="EMBL" id="KAL0110923.1"/>
    </source>
</evidence>
<keyword evidence="3" id="KW-1185">Reference proteome</keyword>
<feature type="compositionally biased region" description="Basic residues" evidence="1">
    <location>
        <begin position="74"/>
        <end position="87"/>
    </location>
</feature>
<dbReference type="AlphaFoldDB" id="A0AAW2F4I7"/>
<dbReference type="EMBL" id="JADYXP020000013">
    <property type="protein sequence ID" value="KAL0110923.1"/>
    <property type="molecule type" value="Genomic_DNA"/>
</dbReference>
<evidence type="ECO:0000313" key="3">
    <source>
        <dbReference type="Proteomes" id="UP001430953"/>
    </source>
</evidence>
<name>A0AAW2F4I7_9HYME</name>
<proteinExistence type="predicted"/>
<feature type="region of interest" description="Disordered" evidence="1">
    <location>
        <begin position="66"/>
        <end position="117"/>
    </location>
</feature>
<dbReference type="Proteomes" id="UP001430953">
    <property type="component" value="Unassembled WGS sequence"/>
</dbReference>
<gene>
    <name evidence="2" type="ORF">PUN28_012759</name>
</gene>